<dbReference type="AlphaFoldDB" id="A0AAC9TZM9"/>
<keyword evidence="3 8" id="KW-0597">Phosphoprotein</keyword>
<sequence>MERVLLVDDDPMAREIIYQGLVAHGYQVSCASNGQEALLLLGEKAIDLIILDIEMPHFDGFAFLQARRDKLPVILISATDDEDRRVTGFQLGADDFLPKPVSIRELVTRMEALKRRVAIAKAEVAEQESLPIKEVTFNHNDFSVEIAERRVALTQTEFKLFKYLVDRKGKVITKQELQRSVLKKDLGQYDRNLDMHISNTRRKLANFSLPKSLINTVRGQGYSFIC</sequence>
<keyword evidence="10" id="KW-0175">Coiled coil</keyword>
<dbReference type="EMBL" id="CP022272">
    <property type="protein sequence ID" value="ASJ96823.1"/>
    <property type="molecule type" value="Genomic_DNA"/>
</dbReference>
<comment type="subcellular location">
    <subcellularLocation>
        <location evidence="1">Cytoplasm</location>
    </subcellularLocation>
</comment>
<dbReference type="Proteomes" id="UP000198233">
    <property type="component" value="Chromosome"/>
</dbReference>
<evidence type="ECO:0000313" key="14">
    <source>
        <dbReference type="Proteomes" id="UP000198233"/>
    </source>
</evidence>
<dbReference type="CDD" id="cd00383">
    <property type="entry name" value="trans_reg_C"/>
    <property type="match status" value="1"/>
</dbReference>
<evidence type="ECO:0000256" key="1">
    <source>
        <dbReference type="ARBA" id="ARBA00004496"/>
    </source>
</evidence>
<proteinExistence type="predicted"/>
<dbReference type="PANTHER" id="PTHR48111:SF39">
    <property type="entry name" value="TRANSCRIPTIONAL REGULATORY PROTEIN CPXR"/>
    <property type="match status" value="1"/>
</dbReference>
<dbReference type="Pfam" id="PF00486">
    <property type="entry name" value="Trans_reg_C"/>
    <property type="match status" value="1"/>
</dbReference>
<dbReference type="InterPro" id="IPR039420">
    <property type="entry name" value="WalR-like"/>
</dbReference>
<dbReference type="InterPro" id="IPR011006">
    <property type="entry name" value="CheY-like_superfamily"/>
</dbReference>
<organism evidence="13 14">
    <name type="scientific">Shewanella marisflavi</name>
    <dbReference type="NCBI Taxonomy" id="260364"/>
    <lineage>
        <taxon>Bacteria</taxon>
        <taxon>Pseudomonadati</taxon>
        <taxon>Pseudomonadota</taxon>
        <taxon>Gammaproteobacteria</taxon>
        <taxon>Alteromonadales</taxon>
        <taxon>Shewanellaceae</taxon>
        <taxon>Shewanella</taxon>
    </lineage>
</organism>
<gene>
    <name evidence="13" type="ORF">CFF01_09655</name>
</gene>
<dbReference type="SMART" id="SM00862">
    <property type="entry name" value="Trans_reg_C"/>
    <property type="match status" value="1"/>
</dbReference>
<evidence type="ECO:0000256" key="7">
    <source>
        <dbReference type="ARBA" id="ARBA00023163"/>
    </source>
</evidence>
<dbReference type="PANTHER" id="PTHR48111">
    <property type="entry name" value="REGULATOR OF RPOS"/>
    <property type="match status" value="1"/>
</dbReference>
<dbReference type="KEGG" id="smav:CFF01_09655"/>
<dbReference type="RefSeq" id="WP_088904653.1">
    <property type="nucleotide sequence ID" value="NZ_CP022272.1"/>
</dbReference>
<dbReference type="InterPro" id="IPR001789">
    <property type="entry name" value="Sig_transdc_resp-reg_receiver"/>
</dbReference>
<dbReference type="GO" id="GO:0032993">
    <property type="term" value="C:protein-DNA complex"/>
    <property type="evidence" value="ECO:0007669"/>
    <property type="project" value="TreeGrafter"/>
</dbReference>
<keyword evidence="2" id="KW-0963">Cytoplasm</keyword>
<evidence type="ECO:0000256" key="2">
    <source>
        <dbReference type="ARBA" id="ARBA00022490"/>
    </source>
</evidence>
<dbReference type="PROSITE" id="PS51755">
    <property type="entry name" value="OMPR_PHOB"/>
    <property type="match status" value="1"/>
</dbReference>
<feature type="coiled-coil region" evidence="10">
    <location>
        <begin position="103"/>
        <end position="130"/>
    </location>
</feature>
<evidence type="ECO:0000259" key="11">
    <source>
        <dbReference type="PROSITE" id="PS50110"/>
    </source>
</evidence>
<dbReference type="InterPro" id="IPR036388">
    <property type="entry name" value="WH-like_DNA-bd_sf"/>
</dbReference>
<protein>
    <submittedName>
        <fullName evidence="13">DNA-binding response regulator</fullName>
    </submittedName>
</protein>
<keyword evidence="7" id="KW-0804">Transcription</keyword>
<dbReference type="Pfam" id="PF00072">
    <property type="entry name" value="Response_reg"/>
    <property type="match status" value="1"/>
</dbReference>
<dbReference type="GO" id="GO:0006355">
    <property type="term" value="P:regulation of DNA-templated transcription"/>
    <property type="evidence" value="ECO:0007669"/>
    <property type="project" value="InterPro"/>
</dbReference>
<dbReference type="Gene3D" id="1.10.10.10">
    <property type="entry name" value="Winged helix-like DNA-binding domain superfamily/Winged helix DNA-binding domain"/>
    <property type="match status" value="1"/>
</dbReference>
<evidence type="ECO:0000256" key="3">
    <source>
        <dbReference type="ARBA" id="ARBA00022553"/>
    </source>
</evidence>
<feature type="DNA-binding region" description="OmpR/PhoB-type" evidence="9">
    <location>
        <begin position="127"/>
        <end position="226"/>
    </location>
</feature>
<evidence type="ECO:0000256" key="9">
    <source>
        <dbReference type="PROSITE-ProRule" id="PRU01091"/>
    </source>
</evidence>
<dbReference type="PROSITE" id="PS50110">
    <property type="entry name" value="RESPONSE_REGULATORY"/>
    <property type="match status" value="1"/>
</dbReference>
<dbReference type="SMART" id="SM00448">
    <property type="entry name" value="REC"/>
    <property type="match status" value="1"/>
</dbReference>
<evidence type="ECO:0000256" key="8">
    <source>
        <dbReference type="PROSITE-ProRule" id="PRU00169"/>
    </source>
</evidence>
<feature type="modified residue" description="4-aspartylphosphate" evidence="8">
    <location>
        <position position="52"/>
    </location>
</feature>
<dbReference type="SUPFAM" id="SSF46894">
    <property type="entry name" value="C-terminal effector domain of the bipartite response regulators"/>
    <property type="match status" value="1"/>
</dbReference>
<name>A0AAC9TZM9_9GAMM</name>
<feature type="domain" description="Response regulatory" evidence="11">
    <location>
        <begin position="3"/>
        <end position="114"/>
    </location>
</feature>
<keyword evidence="6 9" id="KW-0238">DNA-binding</keyword>
<dbReference type="InterPro" id="IPR001867">
    <property type="entry name" value="OmpR/PhoB-type_DNA-bd"/>
</dbReference>
<dbReference type="GO" id="GO:0005829">
    <property type="term" value="C:cytosol"/>
    <property type="evidence" value="ECO:0007669"/>
    <property type="project" value="TreeGrafter"/>
</dbReference>
<keyword evidence="5" id="KW-0805">Transcription regulation</keyword>
<evidence type="ECO:0000256" key="5">
    <source>
        <dbReference type="ARBA" id="ARBA00023015"/>
    </source>
</evidence>
<reference evidence="13 14" key="1">
    <citation type="submission" date="2017-06" db="EMBL/GenBank/DDBJ databases">
        <title>Complete genome sequence of Shewanella marisflavi EP1 associated with anaerobic 2,4-dinitrotoluene reduction and salt tolerance.</title>
        <authorList>
            <person name="Huang J."/>
        </authorList>
    </citation>
    <scope>NUCLEOTIDE SEQUENCE [LARGE SCALE GENOMIC DNA]</scope>
    <source>
        <strain evidence="13 14">EP1</strain>
    </source>
</reference>
<dbReference type="GO" id="GO:0000976">
    <property type="term" value="F:transcription cis-regulatory region binding"/>
    <property type="evidence" value="ECO:0007669"/>
    <property type="project" value="TreeGrafter"/>
</dbReference>
<feature type="domain" description="OmpR/PhoB-type" evidence="12">
    <location>
        <begin position="127"/>
        <end position="226"/>
    </location>
</feature>
<keyword evidence="4" id="KW-0902">Two-component regulatory system</keyword>
<evidence type="ECO:0000256" key="4">
    <source>
        <dbReference type="ARBA" id="ARBA00023012"/>
    </source>
</evidence>
<evidence type="ECO:0000256" key="10">
    <source>
        <dbReference type="SAM" id="Coils"/>
    </source>
</evidence>
<dbReference type="Gene3D" id="3.40.50.2300">
    <property type="match status" value="1"/>
</dbReference>
<accession>A0AAC9TZM9</accession>
<dbReference type="GO" id="GO:0000156">
    <property type="term" value="F:phosphorelay response regulator activity"/>
    <property type="evidence" value="ECO:0007669"/>
    <property type="project" value="TreeGrafter"/>
</dbReference>
<evidence type="ECO:0000256" key="6">
    <source>
        <dbReference type="ARBA" id="ARBA00023125"/>
    </source>
</evidence>
<dbReference type="SUPFAM" id="SSF52172">
    <property type="entry name" value="CheY-like"/>
    <property type="match status" value="1"/>
</dbReference>
<evidence type="ECO:0000259" key="12">
    <source>
        <dbReference type="PROSITE" id="PS51755"/>
    </source>
</evidence>
<evidence type="ECO:0000313" key="13">
    <source>
        <dbReference type="EMBL" id="ASJ96823.1"/>
    </source>
</evidence>
<dbReference type="InterPro" id="IPR016032">
    <property type="entry name" value="Sig_transdc_resp-reg_C-effctor"/>
</dbReference>